<proteinExistence type="predicted"/>
<name>A0A0U9HBJ2_9BACI</name>
<evidence type="ECO:0000259" key="1">
    <source>
        <dbReference type="Pfam" id="PF13354"/>
    </source>
</evidence>
<dbReference type="AlphaFoldDB" id="A0A0U9HBJ2"/>
<keyword evidence="2" id="KW-0645">Protease</keyword>
<dbReference type="OrthoDB" id="9775096at2"/>
<reference evidence="3" key="1">
    <citation type="submission" date="2015-07" db="EMBL/GenBank/DDBJ databases">
        <title>Draft Genome Sequence of Oceanobacillus picturae Heshi-B3 that Was Isolated from Fermented Rice Bran with Aging Salted Mackerel, Which Was Named Heshiko as Traditional Fermented Seafood in Japan.</title>
        <authorList>
            <person name="Akuzawa S."/>
            <person name="Nakagawa J."/>
            <person name="Kanekatsu T."/>
            <person name="Kanesaki Y."/>
            <person name="Suzuki T."/>
        </authorList>
    </citation>
    <scope>NUCLEOTIDE SEQUENCE [LARGE SCALE GENOMIC DNA]</scope>
    <source>
        <strain evidence="3">Heshi-B3</strain>
    </source>
</reference>
<dbReference type="SUPFAM" id="SSF56601">
    <property type="entry name" value="beta-lactamase/transpeptidase-like"/>
    <property type="match status" value="1"/>
</dbReference>
<dbReference type="InterPro" id="IPR012338">
    <property type="entry name" value="Beta-lactam/transpept-like"/>
</dbReference>
<dbReference type="InterPro" id="IPR000871">
    <property type="entry name" value="Beta-lactam_class-A"/>
</dbReference>
<sequence>MNLEQLKTSILGEIHDPQAQYSVLLTSGEGSLAINEQQLRPAASLAKIPILIEACQQIESGRLHPDKLVYIEEEQFVGGSGIISHLTNSHIYSYMNLIELMVIVSDNTAANVLLESLGMGAVNQTIEQLGAKNTVINRKFMDTKAQQEGLENYTTALDMVTLLKAISEEENHYISSKSRKFMRSILAKQQLTNKLANFLHPSMPVTIFHKTGELCGIEHDAAILECKEERAYITVLSDHLPSNAEGQHTIAQIGKHAIDYVITRSKSTLSNF</sequence>
<dbReference type="GO" id="GO:0008800">
    <property type="term" value="F:beta-lactamase activity"/>
    <property type="evidence" value="ECO:0007669"/>
    <property type="project" value="InterPro"/>
</dbReference>
<evidence type="ECO:0000313" key="2">
    <source>
        <dbReference type="EMBL" id="GAQ17094.1"/>
    </source>
</evidence>
<dbReference type="InterPro" id="IPR045155">
    <property type="entry name" value="Beta-lactam_cat"/>
</dbReference>
<dbReference type="GO" id="GO:0046677">
    <property type="term" value="P:response to antibiotic"/>
    <property type="evidence" value="ECO:0007669"/>
    <property type="project" value="InterPro"/>
</dbReference>
<dbReference type="PANTHER" id="PTHR35333">
    <property type="entry name" value="BETA-LACTAMASE"/>
    <property type="match status" value="1"/>
</dbReference>
<reference evidence="2 3" key="2">
    <citation type="journal article" date="2016" name="Genome Announc.">
        <title>Draft Genome Sequence of Oceanobacillus picturae Heshi-B3, Isolated from Fermented Rice Bran in a Traditional Japanese Seafood Dish.</title>
        <authorList>
            <person name="Akuzawa S."/>
            <person name="Nagaoka J."/>
            <person name="Kanekatsu M."/>
            <person name="Kanesaki Y."/>
            <person name="Suzuki T."/>
        </authorList>
    </citation>
    <scope>NUCLEOTIDE SEQUENCE [LARGE SCALE GENOMIC DNA]</scope>
    <source>
        <strain evidence="2 3">Heshi-B3</strain>
    </source>
</reference>
<dbReference type="GO" id="GO:0004180">
    <property type="term" value="F:carboxypeptidase activity"/>
    <property type="evidence" value="ECO:0007669"/>
    <property type="project" value="UniProtKB-KW"/>
</dbReference>
<feature type="domain" description="Beta-lactamase class A catalytic" evidence="1">
    <location>
        <begin position="25"/>
        <end position="235"/>
    </location>
</feature>
<accession>A0A0U9HBJ2</accession>
<gene>
    <name evidence="2" type="ORF">OPHB3_1019</name>
</gene>
<dbReference type="EMBL" id="BBXV01000012">
    <property type="protein sequence ID" value="GAQ17094.1"/>
    <property type="molecule type" value="Genomic_DNA"/>
</dbReference>
<dbReference type="Pfam" id="PF13354">
    <property type="entry name" value="Beta-lactamase2"/>
    <property type="match status" value="1"/>
</dbReference>
<dbReference type="Proteomes" id="UP000052946">
    <property type="component" value="Unassembled WGS sequence"/>
</dbReference>
<dbReference type="PANTHER" id="PTHR35333:SF3">
    <property type="entry name" value="BETA-LACTAMASE-TYPE TRANSPEPTIDASE FOLD CONTAINING PROTEIN"/>
    <property type="match status" value="1"/>
</dbReference>
<protein>
    <submittedName>
        <fullName evidence="2">D-alanyl-D-alanine carboxypeptidase DacB</fullName>
    </submittedName>
</protein>
<keyword evidence="2" id="KW-0121">Carboxypeptidase</keyword>
<dbReference type="GO" id="GO:0030655">
    <property type="term" value="P:beta-lactam antibiotic catabolic process"/>
    <property type="evidence" value="ECO:0007669"/>
    <property type="project" value="InterPro"/>
</dbReference>
<evidence type="ECO:0000313" key="3">
    <source>
        <dbReference type="Proteomes" id="UP000052946"/>
    </source>
</evidence>
<dbReference type="Gene3D" id="3.40.710.10">
    <property type="entry name" value="DD-peptidase/beta-lactamase superfamily"/>
    <property type="match status" value="1"/>
</dbReference>
<keyword evidence="2" id="KW-0378">Hydrolase</keyword>
<dbReference type="RefSeq" id="WP_058949628.1">
    <property type="nucleotide sequence ID" value="NZ_BBXV01000012.1"/>
</dbReference>
<comment type="caution">
    <text evidence="2">The sequence shown here is derived from an EMBL/GenBank/DDBJ whole genome shotgun (WGS) entry which is preliminary data.</text>
</comment>
<organism evidence="2 3">
    <name type="scientific">Oceanobacillus picturae</name>
    <dbReference type="NCBI Taxonomy" id="171693"/>
    <lineage>
        <taxon>Bacteria</taxon>
        <taxon>Bacillati</taxon>
        <taxon>Bacillota</taxon>
        <taxon>Bacilli</taxon>
        <taxon>Bacillales</taxon>
        <taxon>Bacillaceae</taxon>
        <taxon>Oceanobacillus</taxon>
    </lineage>
</organism>